<reference evidence="5 6" key="1">
    <citation type="submission" date="2024-04" db="EMBL/GenBank/DDBJ databases">
        <title>Polymorphospora sp. isolated from Baiyangdian Lake in Xiong'an New Area.</title>
        <authorList>
            <person name="Zhang X."/>
            <person name="Liu J."/>
        </authorList>
    </citation>
    <scope>NUCLEOTIDE SEQUENCE [LARGE SCALE GENOMIC DNA]</scope>
    <source>
        <strain evidence="5 6">2-325</strain>
    </source>
</reference>
<sequence>MSFATTRLDRFRELCDEFYYPVRVTAPRGAEFAASVDVMRLGPITVGELRYSAETTIVAGDLHAYHVNMPLSGRFDNEHRGKRFIAHPRRACVYRPEGSTRIHSWDNNGRLLAVKIDRSAVEAQLAALLDRPLRGSLNMGNHIDLATGAGQSWARLAILVRDEFHNGGSVVGHPLIAGQFTQSLIRGLLLATEHRYRDELDQPAPPSRPRTVKRAMEAIDANPAHGFTCGELAEIAGASVRSLQEGFRRHLGQSPMAYLQSVRLAQAHEDLRRAGPGETTVADVAHRWGWGHLGRFAAAYRAKYDVPPSTTLRMGSGHSPGS</sequence>
<evidence type="ECO:0000256" key="3">
    <source>
        <dbReference type="ARBA" id="ARBA00023163"/>
    </source>
</evidence>
<keyword evidence="2" id="KW-0238">DNA-binding</keyword>
<proteinExistence type="predicted"/>
<dbReference type="PANTHER" id="PTHR46796">
    <property type="entry name" value="HTH-TYPE TRANSCRIPTIONAL ACTIVATOR RHAS-RELATED"/>
    <property type="match status" value="1"/>
</dbReference>
<dbReference type="InterPro" id="IPR009057">
    <property type="entry name" value="Homeodomain-like_sf"/>
</dbReference>
<accession>A0ABV5CRS7</accession>
<name>A0ABV5CRS7_9ACTN</name>
<dbReference type="PANTHER" id="PTHR46796:SF12">
    <property type="entry name" value="HTH-TYPE DNA-BINDING TRANSCRIPTIONAL ACTIVATOR EUTR"/>
    <property type="match status" value="1"/>
</dbReference>
<dbReference type="Proteomes" id="UP001582793">
    <property type="component" value="Unassembled WGS sequence"/>
</dbReference>
<evidence type="ECO:0000256" key="1">
    <source>
        <dbReference type="ARBA" id="ARBA00023015"/>
    </source>
</evidence>
<dbReference type="EMBL" id="JBCGDC010000042">
    <property type="protein sequence ID" value="MFB6394715.1"/>
    <property type="molecule type" value="Genomic_DNA"/>
</dbReference>
<comment type="caution">
    <text evidence="5">The sequence shown here is derived from an EMBL/GenBank/DDBJ whole genome shotgun (WGS) entry which is preliminary data.</text>
</comment>
<dbReference type="Pfam" id="PF14525">
    <property type="entry name" value="AraC_binding_2"/>
    <property type="match status" value="1"/>
</dbReference>
<evidence type="ECO:0000313" key="5">
    <source>
        <dbReference type="EMBL" id="MFB6394715.1"/>
    </source>
</evidence>
<keyword evidence="1" id="KW-0805">Transcription regulation</keyword>
<dbReference type="SMART" id="SM00342">
    <property type="entry name" value="HTH_ARAC"/>
    <property type="match status" value="1"/>
</dbReference>
<dbReference type="Pfam" id="PF12833">
    <property type="entry name" value="HTH_18"/>
    <property type="match status" value="1"/>
</dbReference>
<evidence type="ECO:0000313" key="6">
    <source>
        <dbReference type="Proteomes" id="UP001582793"/>
    </source>
</evidence>
<dbReference type="InterPro" id="IPR050204">
    <property type="entry name" value="AraC_XylS_family_regulators"/>
</dbReference>
<feature type="domain" description="HTH araC/xylS-type" evidence="4">
    <location>
        <begin position="213"/>
        <end position="314"/>
    </location>
</feature>
<dbReference type="PROSITE" id="PS01124">
    <property type="entry name" value="HTH_ARAC_FAMILY_2"/>
    <property type="match status" value="1"/>
</dbReference>
<keyword evidence="6" id="KW-1185">Reference proteome</keyword>
<organism evidence="5 6">
    <name type="scientific">Polymorphospora lycopeni</name>
    <dbReference type="NCBI Taxonomy" id="3140240"/>
    <lineage>
        <taxon>Bacteria</taxon>
        <taxon>Bacillati</taxon>
        <taxon>Actinomycetota</taxon>
        <taxon>Actinomycetes</taxon>
        <taxon>Micromonosporales</taxon>
        <taxon>Micromonosporaceae</taxon>
        <taxon>Polymorphospora</taxon>
    </lineage>
</organism>
<protein>
    <submittedName>
        <fullName evidence="5">AraC family transcriptional regulator</fullName>
    </submittedName>
</protein>
<dbReference type="InterPro" id="IPR035418">
    <property type="entry name" value="AraC-bd_2"/>
</dbReference>
<dbReference type="SUPFAM" id="SSF46689">
    <property type="entry name" value="Homeodomain-like"/>
    <property type="match status" value="2"/>
</dbReference>
<evidence type="ECO:0000256" key="2">
    <source>
        <dbReference type="ARBA" id="ARBA00023125"/>
    </source>
</evidence>
<gene>
    <name evidence="5" type="ORF">AAFH96_16605</name>
</gene>
<dbReference type="RefSeq" id="WP_375734775.1">
    <property type="nucleotide sequence ID" value="NZ_JBCGDC010000042.1"/>
</dbReference>
<dbReference type="InterPro" id="IPR018060">
    <property type="entry name" value="HTH_AraC"/>
</dbReference>
<keyword evidence="3" id="KW-0804">Transcription</keyword>
<evidence type="ECO:0000259" key="4">
    <source>
        <dbReference type="PROSITE" id="PS01124"/>
    </source>
</evidence>
<dbReference type="Gene3D" id="1.10.10.60">
    <property type="entry name" value="Homeodomain-like"/>
    <property type="match status" value="1"/>
</dbReference>